<evidence type="ECO:0000256" key="2">
    <source>
        <dbReference type="ARBA" id="ARBA00023125"/>
    </source>
</evidence>
<dbReference type="PROSITE" id="PS01124">
    <property type="entry name" value="HTH_ARAC_FAMILY_2"/>
    <property type="match status" value="1"/>
</dbReference>
<name>A0ABW0LN74_9BACL</name>
<dbReference type="PANTHER" id="PTHR43280:SF30">
    <property type="entry name" value="MMSAB OPERON REGULATORY PROTEIN"/>
    <property type="match status" value="1"/>
</dbReference>
<feature type="domain" description="HTH araC/xylS-type" evidence="4">
    <location>
        <begin position="195"/>
        <end position="293"/>
    </location>
</feature>
<dbReference type="SMART" id="SM00342">
    <property type="entry name" value="HTH_ARAC"/>
    <property type="match status" value="1"/>
</dbReference>
<comment type="caution">
    <text evidence="5">The sequence shown here is derived from an EMBL/GenBank/DDBJ whole genome shotgun (WGS) entry which is preliminary data.</text>
</comment>
<dbReference type="InterPro" id="IPR003313">
    <property type="entry name" value="AraC-bd"/>
</dbReference>
<evidence type="ECO:0000256" key="3">
    <source>
        <dbReference type="ARBA" id="ARBA00023163"/>
    </source>
</evidence>
<dbReference type="Pfam" id="PF02311">
    <property type="entry name" value="AraC_binding"/>
    <property type="match status" value="1"/>
</dbReference>
<keyword evidence="1" id="KW-0805">Transcription regulation</keyword>
<organism evidence="5 6">
    <name type="scientific">Cohnella suwonensis</name>
    <dbReference type="NCBI Taxonomy" id="696072"/>
    <lineage>
        <taxon>Bacteria</taxon>
        <taxon>Bacillati</taxon>
        <taxon>Bacillota</taxon>
        <taxon>Bacilli</taxon>
        <taxon>Bacillales</taxon>
        <taxon>Paenibacillaceae</taxon>
        <taxon>Cohnella</taxon>
    </lineage>
</organism>
<keyword evidence="6" id="KW-1185">Reference proteome</keyword>
<dbReference type="SUPFAM" id="SSF46689">
    <property type="entry name" value="Homeodomain-like"/>
    <property type="match status" value="2"/>
</dbReference>
<dbReference type="InterPro" id="IPR018060">
    <property type="entry name" value="HTH_AraC"/>
</dbReference>
<sequence length="296" mass="33576">MFKKAEGFEAEKIIVLPAYLLGEMVQYPLVRQLYVTDIGYYPKARNHYLERARGCESSILIYCIGGAGWISKGNGESRSSFKLSEGELAILPADVPHAYGADESNPWSIYWFHFSGEMAPHYVRGIEASDVPLSLSHREAEKFVFHFHEIYDTLSSKSYSVPHLAHVSQTIAYLLSGIGLLPGRKVDARKKTYIENAMKFMAEHLELSFSLDELAQHAQISKQHLNTLFKAETGFAPIDYFHRMQMRRACQLFDLSELSVKEVCHGLGFKDPYYFSRLFKKIIGLSPSAYRGTPKG</sequence>
<gene>
    <name evidence="5" type="ORF">ACFPPD_00760</name>
</gene>
<dbReference type="Gene3D" id="2.60.120.280">
    <property type="entry name" value="Regulatory protein AraC"/>
    <property type="match status" value="1"/>
</dbReference>
<reference evidence="6" key="1">
    <citation type="journal article" date="2019" name="Int. J. Syst. Evol. Microbiol.">
        <title>The Global Catalogue of Microorganisms (GCM) 10K type strain sequencing project: providing services to taxonomists for standard genome sequencing and annotation.</title>
        <authorList>
            <consortium name="The Broad Institute Genomics Platform"/>
            <consortium name="The Broad Institute Genome Sequencing Center for Infectious Disease"/>
            <person name="Wu L."/>
            <person name="Ma J."/>
        </authorList>
    </citation>
    <scope>NUCLEOTIDE SEQUENCE [LARGE SCALE GENOMIC DNA]</scope>
    <source>
        <strain evidence="6">CCUG 57113</strain>
    </source>
</reference>
<dbReference type="InterPro" id="IPR009057">
    <property type="entry name" value="Homeodomain-like_sf"/>
</dbReference>
<dbReference type="PANTHER" id="PTHR43280">
    <property type="entry name" value="ARAC-FAMILY TRANSCRIPTIONAL REGULATOR"/>
    <property type="match status" value="1"/>
</dbReference>
<dbReference type="EMBL" id="JBHSMH010000001">
    <property type="protein sequence ID" value="MFC5467229.1"/>
    <property type="molecule type" value="Genomic_DNA"/>
</dbReference>
<dbReference type="SUPFAM" id="SSF51215">
    <property type="entry name" value="Regulatory protein AraC"/>
    <property type="match status" value="1"/>
</dbReference>
<evidence type="ECO:0000313" key="5">
    <source>
        <dbReference type="EMBL" id="MFC5467229.1"/>
    </source>
</evidence>
<dbReference type="RefSeq" id="WP_209747701.1">
    <property type="nucleotide sequence ID" value="NZ_JBHSMH010000001.1"/>
</dbReference>
<dbReference type="PRINTS" id="PR00032">
    <property type="entry name" value="HTHARAC"/>
</dbReference>
<accession>A0ABW0LN74</accession>
<keyword evidence="2" id="KW-0238">DNA-binding</keyword>
<evidence type="ECO:0000259" key="4">
    <source>
        <dbReference type="PROSITE" id="PS01124"/>
    </source>
</evidence>
<protein>
    <submittedName>
        <fullName evidence="5">Helix-turn-helix domain-containing protein</fullName>
    </submittedName>
</protein>
<evidence type="ECO:0000256" key="1">
    <source>
        <dbReference type="ARBA" id="ARBA00023015"/>
    </source>
</evidence>
<keyword evidence="3" id="KW-0804">Transcription</keyword>
<dbReference type="InterPro" id="IPR020449">
    <property type="entry name" value="Tscrpt_reg_AraC-type_HTH"/>
</dbReference>
<evidence type="ECO:0000313" key="6">
    <source>
        <dbReference type="Proteomes" id="UP001596105"/>
    </source>
</evidence>
<dbReference type="InterPro" id="IPR037923">
    <property type="entry name" value="HTH-like"/>
</dbReference>
<dbReference type="Gene3D" id="1.10.10.60">
    <property type="entry name" value="Homeodomain-like"/>
    <property type="match status" value="2"/>
</dbReference>
<dbReference type="CDD" id="cd06986">
    <property type="entry name" value="cupin_MmsR-like_N"/>
    <property type="match status" value="1"/>
</dbReference>
<dbReference type="Proteomes" id="UP001596105">
    <property type="component" value="Unassembled WGS sequence"/>
</dbReference>
<proteinExistence type="predicted"/>
<dbReference type="Pfam" id="PF12833">
    <property type="entry name" value="HTH_18"/>
    <property type="match status" value="1"/>
</dbReference>